<name>A0A933P084_9HYPH</name>
<dbReference type="InterPro" id="IPR009267">
    <property type="entry name" value="NTP_transf_6"/>
</dbReference>
<accession>A0A933P084</accession>
<protein>
    <submittedName>
        <fullName evidence="1">Nucleotidyltransferase family protein</fullName>
    </submittedName>
</protein>
<dbReference type="EMBL" id="JACRAF010000063">
    <property type="protein sequence ID" value="MBI4923856.1"/>
    <property type="molecule type" value="Genomic_DNA"/>
</dbReference>
<evidence type="ECO:0000313" key="2">
    <source>
        <dbReference type="Proteomes" id="UP000782610"/>
    </source>
</evidence>
<sequence length="201" mass="22487">MAGHLRYSGLDDAAQRAALIEIIGSEPLLMEVLRGLRDTALPDWLLVAGAIYNVVWNRLTDRPALTGVKDIDVFYFDDSDLSYEAEDAVIKRLGRQFAHLPLPVEPRNQARVHLWFPQKFNQPFAPLASSSEMLGRYASKTHSVAARLEADDTLSIVAPFGLDDIFSFRIVPNHLLENEPAHTAKAARAKSVWPELSVEPW</sequence>
<dbReference type="PANTHER" id="PTHR39166">
    <property type="entry name" value="BLL1166 PROTEIN"/>
    <property type="match status" value="1"/>
</dbReference>
<comment type="caution">
    <text evidence="1">The sequence shown here is derived from an EMBL/GenBank/DDBJ whole genome shotgun (WGS) entry which is preliminary data.</text>
</comment>
<dbReference type="AlphaFoldDB" id="A0A933P084"/>
<dbReference type="Pfam" id="PF06042">
    <property type="entry name" value="NTP_transf_6"/>
    <property type="match status" value="1"/>
</dbReference>
<dbReference type="Proteomes" id="UP000782610">
    <property type="component" value="Unassembled WGS sequence"/>
</dbReference>
<evidence type="ECO:0000313" key="1">
    <source>
        <dbReference type="EMBL" id="MBI4923856.1"/>
    </source>
</evidence>
<proteinExistence type="predicted"/>
<organism evidence="1 2">
    <name type="scientific">Devosia nanyangense</name>
    <dbReference type="NCBI Taxonomy" id="1228055"/>
    <lineage>
        <taxon>Bacteria</taxon>
        <taxon>Pseudomonadati</taxon>
        <taxon>Pseudomonadota</taxon>
        <taxon>Alphaproteobacteria</taxon>
        <taxon>Hyphomicrobiales</taxon>
        <taxon>Devosiaceae</taxon>
        <taxon>Devosia</taxon>
    </lineage>
</organism>
<reference evidence="1" key="1">
    <citation type="submission" date="2020-07" db="EMBL/GenBank/DDBJ databases">
        <title>Huge and variable diversity of episymbiotic CPR bacteria and DPANN archaea in groundwater ecosystems.</title>
        <authorList>
            <person name="He C.Y."/>
            <person name="Keren R."/>
            <person name="Whittaker M."/>
            <person name="Farag I.F."/>
            <person name="Doudna J."/>
            <person name="Cate J.H.D."/>
            <person name="Banfield J.F."/>
        </authorList>
    </citation>
    <scope>NUCLEOTIDE SEQUENCE</scope>
    <source>
        <strain evidence="1">NC_groundwater_1586_Pr3_B-0.1um_66_15</strain>
    </source>
</reference>
<dbReference type="PANTHER" id="PTHR39166:SF1">
    <property type="entry name" value="BLL1166 PROTEIN"/>
    <property type="match status" value="1"/>
</dbReference>
<gene>
    <name evidence="1" type="ORF">HY834_19140</name>
</gene>